<geneLocation type="plasmid" evidence="1">
    <name>unnamed</name>
</geneLocation>
<accession>A0A290U473</accession>
<reference evidence="1" key="1">
    <citation type="journal article" date="2016" name="Plant Cell Tissue Organ Cult.">
        <title>Transgenesis of Agrobacterium rhizogenes K599 orf3 into plant alters plant phenotype to dwarf and branch.</title>
        <authorList>
            <person name="Xiang T."/>
            <person name="Wang S."/>
            <person name="Song Y."/>
            <person name="Wu P."/>
            <person name="Zhang T."/>
            <person name="Wu D."/>
            <person name="Zhou S."/>
            <person name="Li Y."/>
        </authorList>
    </citation>
    <scope>NUCLEOTIDE SEQUENCE</scope>
    <source>
        <strain evidence="1">K599</strain>
        <plasmid evidence="1">unnamed</plasmid>
    </source>
</reference>
<proteinExistence type="predicted"/>
<dbReference type="AlphaFoldDB" id="A0A290U473"/>
<protein>
    <submittedName>
        <fullName evidence="1">Uncharacterized protein</fullName>
    </submittedName>
</protein>
<evidence type="ECO:0000313" key="1">
    <source>
        <dbReference type="EMBL" id="ATD12166.1"/>
    </source>
</evidence>
<reference evidence="1" key="2">
    <citation type="submission" date="2017-02" db="EMBL/GenBank/DDBJ databases">
        <authorList>
            <person name="Peterson S.W."/>
        </authorList>
    </citation>
    <scope>NUCLEOTIDE SEQUENCE</scope>
    <source>
        <strain evidence="1">K599</strain>
        <plasmid evidence="1">unnamed</plasmid>
    </source>
</reference>
<name>A0A290U473_RHIRH</name>
<dbReference type="EMBL" id="KY607732">
    <property type="protein sequence ID" value="ATD12166.1"/>
    <property type="molecule type" value="Genomic_DNA"/>
</dbReference>
<sequence length="492" mass="53491">MFACKAGLCRCRPADPLTSYKHRQSSTSPFPRSCLFCLATMPASDAMCAAAVAFPEGNWKRELAALQILHDPVDVITAAVARGLSGICNVVAAMDAEKVTGLGDVIRRMPALNHRIAVAAGETPVRDLGIGYQCAGETPVRDLGIGYQCAGETPVRDLGIGYQCAGETPVRDLGIGYQCARMSSSNSPVSVHFTLQFASSGALVEARMIESYNFMKGDGTVTAEKLKSHWKQHGIRRPSPRPPRSKFELLFAPVPDNSKLAAADFTHLGLVERDRELLGSTVFGIAANKPGTVVYQCDKVLCLEVDVESHRALEVLHRLGEQVYRAGWGTSFGLHTGPSSCLNLSAAALATFFKRTDLCSVPLSDVFCLFCDHASRCYAAKEDGLPLTAFSLENESQFELVDPQVVRKYVLGLFDAPTMVEPRDISRASFCSQYITFREPHPCKEFNEIGVLILDAAAKMLESYAEFLEDDGSDDNEIASVKDVFGLIDRTL</sequence>
<keyword evidence="1" id="KW-0614">Plasmid</keyword>
<organism evidence="1">
    <name type="scientific">Rhizobium rhizogenes</name>
    <name type="common">Agrobacterium rhizogenes</name>
    <dbReference type="NCBI Taxonomy" id="359"/>
    <lineage>
        <taxon>Bacteria</taxon>
        <taxon>Pseudomonadati</taxon>
        <taxon>Pseudomonadota</taxon>
        <taxon>Alphaproteobacteria</taxon>
        <taxon>Hyphomicrobiales</taxon>
        <taxon>Rhizobiaceae</taxon>
        <taxon>Rhizobium/Agrobacterium group</taxon>
        <taxon>Rhizobium</taxon>
    </lineage>
</organism>